<evidence type="ECO:0000256" key="3">
    <source>
        <dbReference type="ARBA" id="ARBA00022801"/>
    </source>
</evidence>
<dbReference type="Proteomes" id="UP000241247">
    <property type="component" value="Unassembled WGS sequence"/>
</dbReference>
<dbReference type="CDD" id="cd04666">
    <property type="entry name" value="NUDIX_DIPP2_like_Nudt4"/>
    <property type="match status" value="1"/>
</dbReference>
<comment type="caution">
    <text evidence="7">The sequence shown here is derived from an EMBL/GenBank/DDBJ whole genome shotgun (WGS) entry which is preliminary data.</text>
</comment>
<organism evidence="7 8">
    <name type="scientific">Mycoplana dimorpha</name>
    <dbReference type="NCBI Taxonomy" id="28320"/>
    <lineage>
        <taxon>Bacteria</taxon>
        <taxon>Pseudomonadati</taxon>
        <taxon>Pseudomonadota</taxon>
        <taxon>Alphaproteobacteria</taxon>
        <taxon>Hyphomicrobiales</taxon>
        <taxon>Rhizobiaceae</taxon>
        <taxon>Mycoplana</taxon>
    </lineage>
</organism>
<dbReference type="PANTHER" id="PTHR12629">
    <property type="entry name" value="DIPHOSPHOINOSITOL POLYPHOSPHATE PHOSPHOHYDROLASE"/>
    <property type="match status" value="1"/>
</dbReference>
<dbReference type="PROSITE" id="PS51462">
    <property type="entry name" value="NUDIX"/>
    <property type="match status" value="1"/>
</dbReference>
<dbReference type="InterPro" id="IPR000086">
    <property type="entry name" value="NUDIX_hydrolase_dom"/>
</dbReference>
<dbReference type="Gene3D" id="3.90.79.10">
    <property type="entry name" value="Nucleoside Triphosphate Pyrophosphohydrolase"/>
    <property type="match status" value="1"/>
</dbReference>
<evidence type="ECO:0000259" key="6">
    <source>
        <dbReference type="PROSITE" id="PS51462"/>
    </source>
</evidence>
<keyword evidence="3" id="KW-0378">Hydrolase</keyword>
<dbReference type="InterPro" id="IPR015797">
    <property type="entry name" value="NUDIX_hydrolase-like_dom_sf"/>
</dbReference>
<dbReference type="PANTHER" id="PTHR12629:SF0">
    <property type="entry name" value="DIPHOSPHOINOSITOL-POLYPHOSPHATE DIPHOSPHATASE"/>
    <property type="match status" value="1"/>
</dbReference>
<dbReference type="EMBL" id="PZZZ01000001">
    <property type="protein sequence ID" value="PTM98356.1"/>
    <property type="molecule type" value="Genomic_DNA"/>
</dbReference>
<dbReference type="SUPFAM" id="SSF55811">
    <property type="entry name" value="Nudix"/>
    <property type="match status" value="1"/>
</dbReference>
<feature type="domain" description="Nudix hydrolase" evidence="6">
    <location>
        <begin position="24"/>
        <end position="156"/>
    </location>
</feature>
<evidence type="ECO:0000256" key="1">
    <source>
        <dbReference type="ARBA" id="ARBA00001946"/>
    </source>
</evidence>
<protein>
    <submittedName>
        <fullName evidence="7">8-oxo-dGTP pyrophosphatase MutT (NUDIX family)</fullName>
    </submittedName>
</protein>
<evidence type="ECO:0000256" key="4">
    <source>
        <dbReference type="ARBA" id="ARBA00022842"/>
    </source>
</evidence>
<dbReference type="GO" id="GO:0046872">
    <property type="term" value="F:metal ion binding"/>
    <property type="evidence" value="ECO:0007669"/>
    <property type="project" value="UniProtKB-KW"/>
</dbReference>
<proteinExistence type="predicted"/>
<comment type="cofactor">
    <cofactor evidence="1">
        <name>Mg(2+)</name>
        <dbReference type="ChEBI" id="CHEBI:18420"/>
    </cofactor>
</comment>
<dbReference type="AlphaFoldDB" id="A0A2T5BHC7"/>
<dbReference type="GO" id="GO:0005737">
    <property type="term" value="C:cytoplasm"/>
    <property type="evidence" value="ECO:0007669"/>
    <property type="project" value="TreeGrafter"/>
</dbReference>
<accession>A0A2T5BHC7</accession>
<evidence type="ECO:0000256" key="5">
    <source>
        <dbReference type="SAM" id="MobiDB-lite"/>
    </source>
</evidence>
<evidence type="ECO:0000256" key="2">
    <source>
        <dbReference type="ARBA" id="ARBA00022723"/>
    </source>
</evidence>
<keyword evidence="4" id="KW-0460">Magnesium</keyword>
<reference evidence="7 8" key="1">
    <citation type="submission" date="2018-04" db="EMBL/GenBank/DDBJ databases">
        <title>Genomic Encyclopedia of Type Strains, Phase IV (KMG-IV): sequencing the most valuable type-strain genomes for metagenomic binning, comparative biology and taxonomic classification.</title>
        <authorList>
            <person name="Goeker M."/>
        </authorList>
    </citation>
    <scope>NUCLEOTIDE SEQUENCE [LARGE SCALE GENOMIC DNA]</scope>
    <source>
        <strain evidence="7 8">DSM 7138</strain>
    </source>
</reference>
<sequence length="173" mass="19575">MKTKVKILNRIASDVRLMFRRPARIQYAALCYRISKKNNLPEVLLITSRDTGRWVIPKGWPMQGRLPHAVAEREAYEEAGVRGTVHAESIGYYMYQKGLSQGLTVPCKVQVYPLEVSDLCKNFPEKGERRLEWVSCAEAAARVAEPGLKKLLREFQPGRSAAHRPEPAKNAQA</sequence>
<dbReference type="GO" id="GO:0016462">
    <property type="term" value="F:pyrophosphatase activity"/>
    <property type="evidence" value="ECO:0007669"/>
    <property type="project" value="InterPro"/>
</dbReference>
<evidence type="ECO:0000313" key="7">
    <source>
        <dbReference type="EMBL" id="PTM98356.1"/>
    </source>
</evidence>
<gene>
    <name evidence="7" type="ORF">C7449_10119</name>
</gene>
<evidence type="ECO:0000313" key="8">
    <source>
        <dbReference type="Proteomes" id="UP000241247"/>
    </source>
</evidence>
<name>A0A2T5BHC7_MYCDI</name>
<keyword evidence="8" id="KW-1185">Reference proteome</keyword>
<keyword evidence="2" id="KW-0479">Metal-binding</keyword>
<dbReference type="Pfam" id="PF00293">
    <property type="entry name" value="NUDIX"/>
    <property type="match status" value="1"/>
</dbReference>
<dbReference type="InterPro" id="IPR047198">
    <property type="entry name" value="DDP-like_NUDIX"/>
</dbReference>
<feature type="region of interest" description="Disordered" evidence="5">
    <location>
        <begin position="154"/>
        <end position="173"/>
    </location>
</feature>